<feature type="region of interest" description="Disordered" evidence="4">
    <location>
        <begin position="839"/>
        <end position="884"/>
    </location>
</feature>
<keyword evidence="5" id="KW-0472">Membrane</keyword>
<dbReference type="InterPro" id="IPR002172">
    <property type="entry name" value="LDrepeatLR_classA_rpt"/>
</dbReference>
<feature type="region of interest" description="Disordered" evidence="4">
    <location>
        <begin position="674"/>
        <end position="701"/>
    </location>
</feature>
<feature type="region of interest" description="Disordered" evidence="4">
    <location>
        <begin position="614"/>
        <end position="647"/>
    </location>
</feature>
<feature type="compositionally biased region" description="Gly residues" evidence="4">
    <location>
        <begin position="622"/>
        <end position="634"/>
    </location>
</feature>
<dbReference type="PANTHER" id="PTHR24251">
    <property type="entry name" value="OVOCHYMASE-RELATED"/>
    <property type="match status" value="1"/>
</dbReference>
<dbReference type="Gene3D" id="4.10.400.10">
    <property type="entry name" value="Low-density Lipoprotein Receptor"/>
    <property type="match status" value="1"/>
</dbReference>
<feature type="compositionally biased region" description="Polar residues" evidence="4">
    <location>
        <begin position="862"/>
        <end position="871"/>
    </location>
</feature>
<feature type="compositionally biased region" description="Gly residues" evidence="4">
    <location>
        <begin position="849"/>
        <end position="861"/>
    </location>
</feature>
<evidence type="ECO:0000256" key="4">
    <source>
        <dbReference type="SAM" id="MobiDB-lite"/>
    </source>
</evidence>
<evidence type="ECO:0000256" key="6">
    <source>
        <dbReference type="SAM" id="SignalP"/>
    </source>
</evidence>
<feature type="domain" description="CUB" evidence="7">
    <location>
        <begin position="41"/>
        <end position="160"/>
    </location>
</feature>
<dbReference type="SMART" id="SM00042">
    <property type="entry name" value="CUB"/>
    <property type="match status" value="2"/>
</dbReference>
<feature type="transmembrane region" description="Helical" evidence="5">
    <location>
        <begin position="375"/>
        <end position="398"/>
    </location>
</feature>
<comment type="caution">
    <text evidence="3">Lacks conserved residue(s) required for the propagation of feature annotation.</text>
</comment>
<feature type="chain" id="PRO_5046964458" description="CUB domain-containing protein" evidence="6">
    <location>
        <begin position="40"/>
        <end position="947"/>
    </location>
</feature>
<organism evidence="8 9">
    <name type="scientific">Orchesella dallaii</name>
    <dbReference type="NCBI Taxonomy" id="48710"/>
    <lineage>
        <taxon>Eukaryota</taxon>
        <taxon>Metazoa</taxon>
        <taxon>Ecdysozoa</taxon>
        <taxon>Arthropoda</taxon>
        <taxon>Hexapoda</taxon>
        <taxon>Collembola</taxon>
        <taxon>Entomobryomorpha</taxon>
        <taxon>Entomobryoidea</taxon>
        <taxon>Orchesellidae</taxon>
        <taxon>Orchesellinae</taxon>
        <taxon>Orchesella</taxon>
    </lineage>
</organism>
<dbReference type="Gene3D" id="2.60.120.290">
    <property type="entry name" value="Spermadhesin, CUB domain"/>
    <property type="match status" value="2"/>
</dbReference>
<comment type="caution">
    <text evidence="8">The sequence shown here is derived from an EMBL/GenBank/DDBJ whole genome shotgun (WGS) entry which is preliminary data.</text>
</comment>
<sequence>MSGSIDWLWLVRALAGKRLLLMTSLLLMQALLLPPSVHSVCSQFIALSGVSSQGNITSPGWPSPYPPDANCQYKLQGEAWQGIKITFLQFDLEPRYSAGCLNDYLEINTVDVRGQRTFLGRFCGMQLPGPILVLHPTAELVFRSNHAVHSTGFVATYEFVDEAFVTTPRLNATSPCGEVVHGIGGTIVSPGYPKGYAAGLDCLWLIRVRYTHAIYVRVQHLEFQGSTANCQKAQLRFYDGYEHSLEDHTVLKKFCGDTRFYKGDEEKVLLSERNRLLIRFTTSEPSKPVNDSDAMVGFRLVWSDVEFNTPGNCTKSSRFPCQEAQICFTHHHKGGTSSCPDLRHYCISSELVCDGISHCGEIDPSDERNCYKTPIMVTVVAAPLAILSLGLCICFCFFNRSRRKEQQRRRSLAAVSARRASSAVVNVVNSVDGIKANNSSGVSLVEGNGGGGLVPSRNEMSNSASSGCCDCCCISPSTNQKRRGGDAHGKDSLTLKREHHEDSFIQNSAPITRGPIYFKSDLESPGASDIVSPASGFSDSESDLGSQMPIYCPAHGAIPLIPVRYLNRHFPLLPAVQEQAYQSDTYDEGGSTYSSGQNSDQMILYAEKCSAHHHHNHNHNPCGGGGSGGEGNHGGPQPPDNKISSSNNSINEWRLRQLRRPGVQRSDAIYISDDGKSSIASSPGRICPRCLEKEGRPSSDTKSVMTMMDNGGGGGGIQGNGGDGQVSGGGMQFDSGIIDVVDCSMMGIDGCGGILSGGGGSGGGNNSGGGGVVKNVSFETCTSSDSAISQGFSQKGSRSVSWNKPCTVSLLPRFVTGGIGSNGGGAFKYNPNQTIEEVTTTNSNSSGGSTCGGGGGGGGGVNHNQGIQTDLPSPPPSIDNCEENGENHHQIYHQCIPHEEGSCGGAGSGGFEGPPCSSTFCVTVTTFGINPDGVVASVPTTAKATDV</sequence>
<evidence type="ECO:0000256" key="3">
    <source>
        <dbReference type="PROSITE-ProRule" id="PRU00059"/>
    </source>
</evidence>
<dbReference type="Pfam" id="PF00431">
    <property type="entry name" value="CUB"/>
    <property type="match status" value="2"/>
</dbReference>
<dbReference type="EMBL" id="CAXLJM020000048">
    <property type="protein sequence ID" value="CAL8112178.1"/>
    <property type="molecule type" value="Genomic_DNA"/>
</dbReference>
<protein>
    <recommendedName>
        <fullName evidence="7">CUB domain-containing protein</fullName>
    </recommendedName>
</protein>
<keyword evidence="5" id="KW-0812">Transmembrane</keyword>
<dbReference type="Proteomes" id="UP001642540">
    <property type="component" value="Unassembled WGS sequence"/>
</dbReference>
<accession>A0ABP1QUW1</accession>
<feature type="compositionally biased region" description="Basic and acidic residues" evidence="4">
    <location>
        <begin position="690"/>
        <end position="699"/>
    </location>
</feature>
<dbReference type="SUPFAM" id="SSF49854">
    <property type="entry name" value="Spermadhesin, CUB domain"/>
    <property type="match status" value="2"/>
</dbReference>
<reference evidence="8 9" key="1">
    <citation type="submission" date="2024-08" db="EMBL/GenBank/DDBJ databases">
        <authorList>
            <person name="Cucini C."/>
            <person name="Frati F."/>
        </authorList>
    </citation>
    <scope>NUCLEOTIDE SEQUENCE [LARGE SCALE GENOMIC DNA]</scope>
</reference>
<dbReference type="CDD" id="cd00041">
    <property type="entry name" value="CUB"/>
    <property type="match status" value="2"/>
</dbReference>
<keyword evidence="6" id="KW-0732">Signal</keyword>
<dbReference type="InterPro" id="IPR036055">
    <property type="entry name" value="LDL_receptor-like_sf"/>
</dbReference>
<evidence type="ECO:0000313" key="9">
    <source>
        <dbReference type="Proteomes" id="UP001642540"/>
    </source>
</evidence>
<feature type="signal peptide" evidence="6">
    <location>
        <begin position="1"/>
        <end position="39"/>
    </location>
</feature>
<keyword evidence="2" id="KW-1015">Disulfide bond</keyword>
<evidence type="ECO:0000256" key="5">
    <source>
        <dbReference type="SAM" id="Phobius"/>
    </source>
</evidence>
<keyword evidence="1" id="KW-0677">Repeat</keyword>
<dbReference type="InterPro" id="IPR035914">
    <property type="entry name" value="Sperma_CUB_dom_sf"/>
</dbReference>
<keyword evidence="5" id="KW-1133">Transmembrane helix</keyword>
<evidence type="ECO:0000259" key="7">
    <source>
        <dbReference type="PROSITE" id="PS01180"/>
    </source>
</evidence>
<proteinExistence type="predicted"/>
<dbReference type="InterPro" id="IPR000859">
    <property type="entry name" value="CUB_dom"/>
</dbReference>
<evidence type="ECO:0000256" key="1">
    <source>
        <dbReference type="ARBA" id="ARBA00022737"/>
    </source>
</evidence>
<feature type="domain" description="CUB" evidence="7">
    <location>
        <begin position="176"/>
        <end position="305"/>
    </location>
</feature>
<feature type="compositionally biased region" description="Low complexity" evidence="4">
    <location>
        <begin position="839"/>
        <end position="848"/>
    </location>
</feature>
<name>A0ABP1QUW1_9HEXA</name>
<gene>
    <name evidence="8" type="ORF">ODALV1_LOCUS15523</name>
</gene>
<dbReference type="CDD" id="cd00112">
    <property type="entry name" value="LDLa"/>
    <property type="match status" value="1"/>
</dbReference>
<evidence type="ECO:0000256" key="2">
    <source>
        <dbReference type="ARBA" id="ARBA00023157"/>
    </source>
</evidence>
<dbReference type="PROSITE" id="PS01180">
    <property type="entry name" value="CUB"/>
    <property type="match status" value="2"/>
</dbReference>
<keyword evidence="9" id="KW-1185">Reference proteome</keyword>
<evidence type="ECO:0000313" key="8">
    <source>
        <dbReference type="EMBL" id="CAL8112178.1"/>
    </source>
</evidence>